<name>A0AAD4CHG8_ASPNN</name>
<sequence length="289" mass="31751">MNITPAPPVSSRMYTPADYKVPNRVTEPDGTLFLSGLQHLAIKYGPLTEYLLAAPCGSVMLEDMDELRAAGNGVWKACSQTKQAIDVVVWDASKPEPTEHLSLPMERIGITTEVKALVEAIHAETEKSWSGLSSDLKLVHQGLAESRAGSKDSYFATMVFINGEIRPLGYNVLNNILKVAATQPQFDLQHLVVLYKVFASTPAEFVGYTGANFLWSTYQKIETLIHECVQGNSNEQEAREVFLAMISAFAKYVNLLNADNLHSFPWRHTVEYPIALDGASGKNGSGSSR</sequence>
<evidence type="ECO:0000259" key="1">
    <source>
        <dbReference type="Pfam" id="PF18631"/>
    </source>
</evidence>
<comment type="caution">
    <text evidence="2">The sequence shown here is derived from an EMBL/GenBank/DDBJ whole genome shotgun (WGS) entry which is preliminary data.</text>
</comment>
<dbReference type="Pfam" id="PF18631">
    <property type="entry name" value="Cucumopine_C"/>
    <property type="match status" value="1"/>
</dbReference>
<dbReference type="AlphaFoldDB" id="A0AAD4CHG8"/>
<dbReference type="EMBL" id="VCAU01000075">
    <property type="protein sequence ID" value="KAF9886560.1"/>
    <property type="molecule type" value="Genomic_DNA"/>
</dbReference>
<evidence type="ECO:0000313" key="3">
    <source>
        <dbReference type="Proteomes" id="UP001194746"/>
    </source>
</evidence>
<proteinExistence type="predicted"/>
<gene>
    <name evidence="2" type="ORF">FE257_011332</name>
</gene>
<dbReference type="Proteomes" id="UP001194746">
    <property type="component" value="Unassembled WGS sequence"/>
</dbReference>
<keyword evidence="3" id="KW-1185">Reference proteome</keyword>
<reference evidence="2" key="1">
    <citation type="journal article" date="2019" name="Beilstein J. Org. Chem.">
        <title>Nanangenines: drimane sesquiterpenoids as the dominant metabolite cohort of a novel Australian fungus, Aspergillus nanangensis.</title>
        <authorList>
            <person name="Lacey H.J."/>
            <person name="Gilchrist C.L.M."/>
            <person name="Crombie A."/>
            <person name="Kalaitzis J.A."/>
            <person name="Vuong D."/>
            <person name="Rutledge P.J."/>
            <person name="Turner P."/>
            <person name="Pitt J.I."/>
            <person name="Lacey E."/>
            <person name="Chooi Y.H."/>
            <person name="Piggott A.M."/>
        </authorList>
    </citation>
    <scope>NUCLEOTIDE SEQUENCE</scope>
    <source>
        <strain evidence="2">MST-FP2251</strain>
    </source>
</reference>
<feature type="domain" description="Cucumopine synthase C-terminal helical bundle" evidence="1">
    <location>
        <begin position="114"/>
        <end position="262"/>
    </location>
</feature>
<reference evidence="2" key="2">
    <citation type="submission" date="2020-02" db="EMBL/GenBank/DDBJ databases">
        <authorList>
            <person name="Gilchrist C.L.M."/>
            <person name="Chooi Y.-H."/>
        </authorList>
    </citation>
    <scope>NUCLEOTIDE SEQUENCE</scope>
    <source>
        <strain evidence="2">MST-FP2251</strain>
    </source>
</reference>
<organism evidence="2 3">
    <name type="scientific">Aspergillus nanangensis</name>
    <dbReference type="NCBI Taxonomy" id="2582783"/>
    <lineage>
        <taxon>Eukaryota</taxon>
        <taxon>Fungi</taxon>
        <taxon>Dikarya</taxon>
        <taxon>Ascomycota</taxon>
        <taxon>Pezizomycotina</taxon>
        <taxon>Eurotiomycetes</taxon>
        <taxon>Eurotiomycetidae</taxon>
        <taxon>Eurotiales</taxon>
        <taxon>Aspergillaceae</taxon>
        <taxon>Aspergillus</taxon>
        <taxon>Aspergillus subgen. Circumdati</taxon>
    </lineage>
</organism>
<protein>
    <recommendedName>
        <fullName evidence="1">Cucumopine synthase C-terminal helical bundle domain-containing protein</fullName>
    </recommendedName>
</protein>
<evidence type="ECO:0000313" key="2">
    <source>
        <dbReference type="EMBL" id="KAF9886560.1"/>
    </source>
</evidence>
<accession>A0AAD4CHG8</accession>
<dbReference type="InterPro" id="IPR040602">
    <property type="entry name" value="Cucumopine_C"/>
</dbReference>
<dbReference type="Gene3D" id="2.40.100.20">
    <property type="match status" value="1"/>
</dbReference>